<gene>
    <name evidence="5" type="ORF">GPJ59_29890</name>
</gene>
<evidence type="ECO:0000259" key="4">
    <source>
        <dbReference type="PROSITE" id="PS50075"/>
    </source>
</evidence>
<dbReference type="InterPro" id="IPR009081">
    <property type="entry name" value="PP-bd_ACP"/>
</dbReference>
<reference evidence="5 6" key="1">
    <citation type="submission" date="2019-12" db="EMBL/GenBank/DDBJ databases">
        <title>Genome sequence of Streptomyces bambusae.</title>
        <authorList>
            <person name="Bansal K."/>
            <person name="Choksket S."/>
            <person name="Korpole S."/>
            <person name="Patil P.B."/>
        </authorList>
    </citation>
    <scope>NUCLEOTIDE SEQUENCE [LARGE SCALE GENOMIC DNA]</scope>
    <source>
        <strain evidence="5 6">SK60</strain>
    </source>
</reference>
<dbReference type="SUPFAM" id="SSF47336">
    <property type="entry name" value="ACP-like"/>
    <property type="match status" value="1"/>
</dbReference>
<keyword evidence="1" id="KW-0596">Phosphopantetheine</keyword>
<comment type="caution">
    <text evidence="5">The sequence shown here is derived from an EMBL/GenBank/DDBJ whole genome shotgun (WGS) entry which is preliminary data.</text>
</comment>
<dbReference type="SMART" id="SM00823">
    <property type="entry name" value="PKS_PP"/>
    <property type="match status" value="1"/>
</dbReference>
<name>A0ABS6ZDW8_9ACTN</name>
<accession>A0ABS6ZDW8</accession>
<evidence type="ECO:0000313" key="6">
    <source>
        <dbReference type="Proteomes" id="UP000812013"/>
    </source>
</evidence>
<feature type="region of interest" description="Disordered" evidence="3">
    <location>
        <begin position="1"/>
        <end position="43"/>
    </location>
</feature>
<protein>
    <recommendedName>
        <fullName evidence="4">Carrier domain-containing protein</fullName>
    </recommendedName>
</protein>
<feature type="domain" description="Carrier" evidence="4">
    <location>
        <begin position="46"/>
        <end position="127"/>
    </location>
</feature>
<keyword evidence="2" id="KW-0597">Phosphoprotein</keyword>
<evidence type="ECO:0000256" key="1">
    <source>
        <dbReference type="ARBA" id="ARBA00022450"/>
    </source>
</evidence>
<dbReference type="Proteomes" id="UP000812013">
    <property type="component" value="Unassembled WGS sequence"/>
</dbReference>
<keyword evidence="6" id="KW-1185">Reference proteome</keyword>
<organism evidence="5 6">
    <name type="scientific">Streptomyces bambusae</name>
    <dbReference type="NCBI Taxonomy" id="1550616"/>
    <lineage>
        <taxon>Bacteria</taxon>
        <taxon>Bacillati</taxon>
        <taxon>Actinomycetota</taxon>
        <taxon>Actinomycetes</taxon>
        <taxon>Kitasatosporales</taxon>
        <taxon>Streptomycetaceae</taxon>
        <taxon>Streptomyces</taxon>
    </lineage>
</organism>
<evidence type="ECO:0000256" key="3">
    <source>
        <dbReference type="SAM" id="MobiDB-lite"/>
    </source>
</evidence>
<dbReference type="PROSITE" id="PS50075">
    <property type="entry name" value="CARRIER"/>
    <property type="match status" value="1"/>
</dbReference>
<evidence type="ECO:0000313" key="5">
    <source>
        <dbReference type="EMBL" id="MBW5485965.1"/>
    </source>
</evidence>
<feature type="compositionally biased region" description="Low complexity" evidence="3">
    <location>
        <begin position="18"/>
        <end position="43"/>
    </location>
</feature>
<dbReference type="InterPro" id="IPR020806">
    <property type="entry name" value="PKS_PP-bd"/>
</dbReference>
<sequence length="133" mass="13729">ARAAAPQAGPGSAEEPWRAPARPEPAAADRSAGATSDATSDAAADAAADPVLAAVVEAVTEVGGYEPERVVRAARFYEDLGFDSVMIMQLKDRLEARLPQASGITVPRLLPALRTVGTLAEFVGEWISVGATT</sequence>
<feature type="non-terminal residue" evidence="5">
    <location>
        <position position="1"/>
    </location>
</feature>
<dbReference type="RefSeq" id="WP_219671052.1">
    <property type="nucleotide sequence ID" value="NZ_WTFF01000321.1"/>
</dbReference>
<dbReference type="EMBL" id="WTFF01000321">
    <property type="protein sequence ID" value="MBW5485965.1"/>
    <property type="molecule type" value="Genomic_DNA"/>
</dbReference>
<dbReference type="Pfam" id="PF00550">
    <property type="entry name" value="PP-binding"/>
    <property type="match status" value="1"/>
</dbReference>
<dbReference type="Gene3D" id="1.10.1200.10">
    <property type="entry name" value="ACP-like"/>
    <property type="match status" value="1"/>
</dbReference>
<proteinExistence type="predicted"/>
<evidence type="ECO:0000256" key="2">
    <source>
        <dbReference type="ARBA" id="ARBA00022553"/>
    </source>
</evidence>
<dbReference type="InterPro" id="IPR036736">
    <property type="entry name" value="ACP-like_sf"/>
</dbReference>